<sequence>MRKKLMKSNNNVVLTGTLAGIAEYLNIDPTIVRIIYVFLSLTFIGAPVILYIVMAILIPSNHGERTNTYGHNNKYYRNNDRRTNSRPRKEAEKVEEDDWSDF</sequence>
<feature type="compositionally biased region" description="Acidic residues" evidence="6">
    <location>
        <begin position="93"/>
        <end position="102"/>
    </location>
</feature>
<keyword evidence="3 7" id="KW-0812">Transmembrane</keyword>
<evidence type="ECO:0000256" key="6">
    <source>
        <dbReference type="SAM" id="MobiDB-lite"/>
    </source>
</evidence>
<name>A0ABQ6Z2E7_9ENTE</name>
<gene>
    <name evidence="9" type="ORF">BAU17_07380</name>
</gene>
<keyword evidence="2" id="KW-1003">Cell membrane</keyword>
<feature type="transmembrane region" description="Helical" evidence="7">
    <location>
        <begin position="33"/>
        <end position="58"/>
    </location>
</feature>
<comment type="caution">
    <text evidence="9">The sequence shown here is derived from an EMBL/GenBank/DDBJ whole genome shotgun (WGS) entry which is preliminary data.</text>
</comment>
<evidence type="ECO:0000256" key="3">
    <source>
        <dbReference type="ARBA" id="ARBA00022692"/>
    </source>
</evidence>
<dbReference type="Pfam" id="PF04024">
    <property type="entry name" value="PspC"/>
    <property type="match status" value="1"/>
</dbReference>
<dbReference type="PANTHER" id="PTHR33885:SF3">
    <property type="entry name" value="PHAGE SHOCK PROTEIN C"/>
    <property type="match status" value="1"/>
</dbReference>
<feature type="domain" description="Phage shock protein PspC N-terminal" evidence="8">
    <location>
        <begin position="3"/>
        <end position="60"/>
    </location>
</feature>
<feature type="compositionally biased region" description="Basic and acidic residues" evidence="6">
    <location>
        <begin position="77"/>
        <end position="92"/>
    </location>
</feature>
<dbReference type="InterPro" id="IPR007168">
    <property type="entry name" value="Phageshock_PspC_N"/>
</dbReference>
<dbReference type="Proteomes" id="UP000782705">
    <property type="component" value="Unassembled WGS sequence"/>
</dbReference>
<keyword evidence="5 7" id="KW-0472">Membrane</keyword>
<feature type="region of interest" description="Disordered" evidence="6">
    <location>
        <begin position="63"/>
        <end position="102"/>
    </location>
</feature>
<keyword evidence="10" id="KW-1185">Reference proteome</keyword>
<evidence type="ECO:0000256" key="5">
    <source>
        <dbReference type="ARBA" id="ARBA00023136"/>
    </source>
</evidence>
<dbReference type="PANTHER" id="PTHR33885">
    <property type="entry name" value="PHAGE SHOCK PROTEIN C"/>
    <property type="match status" value="1"/>
</dbReference>
<evidence type="ECO:0000256" key="4">
    <source>
        <dbReference type="ARBA" id="ARBA00022989"/>
    </source>
</evidence>
<dbReference type="InterPro" id="IPR052027">
    <property type="entry name" value="PspC"/>
</dbReference>
<evidence type="ECO:0000256" key="1">
    <source>
        <dbReference type="ARBA" id="ARBA00004162"/>
    </source>
</evidence>
<evidence type="ECO:0000259" key="8">
    <source>
        <dbReference type="Pfam" id="PF04024"/>
    </source>
</evidence>
<dbReference type="EMBL" id="MAEL01000014">
    <property type="protein sequence ID" value="KAF1305501.1"/>
    <property type="molecule type" value="Genomic_DNA"/>
</dbReference>
<proteinExistence type="predicted"/>
<protein>
    <submittedName>
        <fullName evidence="9">PspC family transcriptional regulator</fullName>
    </submittedName>
</protein>
<accession>A0ABQ6Z2E7</accession>
<reference evidence="9 10" key="1">
    <citation type="submission" date="2016-06" db="EMBL/GenBank/DDBJ databases">
        <title>Four novel species of enterococci isolated from chicken manure.</title>
        <authorList>
            <person name="Van Tyne D."/>
        </authorList>
    </citation>
    <scope>NUCLEOTIDE SEQUENCE [LARGE SCALE GENOMIC DNA]</scope>
    <source>
        <strain evidence="9 10">CU12B</strain>
    </source>
</reference>
<keyword evidence="4 7" id="KW-1133">Transmembrane helix</keyword>
<evidence type="ECO:0000313" key="10">
    <source>
        <dbReference type="Proteomes" id="UP000782705"/>
    </source>
</evidence>
<organism evidence="9 10">
    <name type="scientific">Candidatus Enterococcus willemsii</name>
    <dbReference type="NCBI Taxonomy" id="1857215"/>
    <lineage>
        <taxon>Bacteria</taxon>
        <taxon>Bacillati</taxon>
        <taxon>Bacillota</taxon>
        <taxon>Bacilli</taxon>
        <taxon>Lactobacillales</taxon>
        <taxon>Enterococcaceae</taxon>
        <taxon>Enterococcus</taxon>
    </lineage>
</organism>
<evidence type="ECO:0000256" key="2">
    <source>
        <dbReference type="ARBA" id="ARBA00022475"/>
    </source>
</evidence>
<evidence type="ECO:0000256" key="7">
    <source>
        <dbReference type="SAM" id="Phobius"/>
    </source>
</evidence>
<comment type="subcellular location">
    <subcellularLocation>
        <location evidence="1">Cell membrane</location>
        <topology evidence="1">Single-pass membrane protein</topology>
    </subcellularLocation>
</comment>
<dbReference type="RefSeq" id="WP_161901178.1">
    <property type="nucleotide sequence ID" value="NZ_MAEL01000014.1"/>
</dbReference>
<evidence type="ECO:0000313" key="9">
    <source>
        <dbReference type="EMBL" id="KAF1305501.1"/>
    </source>
</evidence>